<feature type="coiled-coil region" evidence="6">
    <location>
        <begin position="3"/>
        <end position="30"/>
    </location>
</feature>
<evidence type="ECO:0000256" key="6">
    <source>
        <dbReference type="SAM" id="Coils"/>
    </source>
</evidence>
<dbReference type="GO" id="GO:0005886">
    <property type="term" value="C:plasma membrane"/>
    <property type="evidence" value="ECO:0007669"/>
    <property type="project" value="UniProtKB-ARBA"/>
</dbReference>
<proteinExistence type="inferred from homology"/>
<sequence>MSMAELIEKLKQATQEVKIRRERVQQKRMELVDTNVATYARENGYSTIQLRSQDFTCCRTLQGHTGKIYSLDWARGKDRIVSASQDGHLIVWNALTSQKMHAIKLACSWVMTCAFSPSGHAVACGGLDSVCTVYTLSSQQGSALPDSKVLTGHKGYVSCCKYIPDKDNQLLTSSGDRTCALWDTDVGQKLMTFGGDTSAGHSADVMSLSISSANTQQFVSGSCDRTARLWDIRAPGRAAQTYEGHEADVNTVQFFPDGLRFGTGSDDSTCRIFDTRTGHELQQYKHSNQTVRANSIAFSHSGRLLFAAYSNADCYIWDTLTADLISNIKSFPDSHSQLVSCLGLSSDGSALSTGSWDRCLKIWACDTESRRN</sequence>
<feature type="repeat" description="WD" evidence="5">
    <location>
        <begin position="198"/>
        <end position="240"/>
    </location>
</feature>
<evidence type="ECO:0000256" key="5">
    <source>
        <dbReference type="PROSITE-ProRule" id="PRU00221"/>
    </source>
</evidence>
<keyword evidence="4" id="KW-0807">Transducer</keyword>
<dbReference type="PROSITE" id="PS50082">
    <property type="entry name" value="WD_REPEATS_2"/>
    <property type="match status" value="5"/>
</dbReference>
<organism evidence="7 9">
    <name type="scientific">Adiantum capillus-veneris</name>
    <name type="common">Maidenhair fern</name>
    <dbReference type="NCBI Taxonomy" id="13818"/>
    <lineage>
        <taxon>Eukaryota</taxon>
        <taxon>Viridiplantae</taxon>
        <taxon>Streptophyta</taxon>
        <taxon>Embryophyta</taxon>
        <taxon>Tracheophyta</taxon>
        <taxon>Polypodiopsida</taxon>
        <taxon>Polypodiidae</taxon>
        <taxon>Polypodiales</taxon>
        <taxon>Pteridineae</taxon>
        <taxon>Pteridaceae</taxon>
        <taxon>Vittarioideae</taxon>
        <taxon>Adiantum</taxon>
    </lineage>
</organism>
<comment type="similarity">
    <text evidence="1">Belongs to the WD repeat G protein beta family.</text>
</comment>
<dbReference type="SMART" id="SM00320">
    <property type="entry name" value="WD40"/>
    <property type="match status" value="7"/>
</dbReference>
<dbReference type="InterPro" id="IPR015943">
    <property type="entry name" value="WD40/YVTN_repeat-like_dom_sf"/>
</dbReference>
<dbReference type="OrthoDB" id="10255630at2759"/>
<dbReference type="InterPro" id="IPR001632">
    <property type="entry name" value="WD40_G-protein_beta-like"/>
</dbReference>
<dbReference type="PRINTS" id="PR00319">
    <property type="entry name" value="GPROTEINB"/>
</dbReference>
<evidence type="ECO:0000313" key="7">
    <source>
        <dbReference type="EMBL" id="KAI5078542.1"/>
    </source>
</evidence>
<dbReference type="Pfam" id="PF25391">
    <property type="entry name" value="WD40_Gbeta"/>
    <property type="match status" value="1"/>
</dbReference>
<gene>
    <name evidence="7" type="ORF">GOP47_0006213</name>
    <name evidence="8" type="ORF">GOP47_0006765</name>
</gene>
<name>A0A9D4V3A4_ADICA</name>
<dbReference type="PROSITE" id="PS50294">
    <property type="entry name" value="WD_REPEATS_REGION"/>
    <property type="match status" value="5"/>
</dbReference>
<dbReference type="CDD" id="cd00200">
    <property type="entry name" value="WD40"/>
    <property type="match status" value="1"/>
</dbReference>
<keyword evidence="9" id="KW-1185">Reference proteome</keyword>
<keyword evidence="6" id="KW-0175">Coiled coil</keyword>
<dbReference type="InterPro" id="IPR020472">
    <property type="entry name" value="WD40_PAC1"/>
</dbReference>
<dbReference type="PIRSF" id="PIRSF002394">
    <property type="entry name" value="GN-bd_beta"/>
    <property type="match status" value="1"/>
</dbReference>
<dbReference type="PRINTS" id="PR00320">
    <property type="entry name" value="GPROTEINBRPT"/>
</dbReference>
<dbReference type="AlphaFoldDB" id="A0A9D4V3A4"/>
<evidence type="ECO:0000256" key="4">
    <source>
        <dbReference type="ARBA" id="ARBA00023224"/>
    </source>
</evidence>
<dbReference type="Gene3D" id="2.130.10.10">
    <property type="entry name" value="YVTN repeat-like/Quinoprotein amine dehydrogenase"/>
    <property type="match status" value="1"/>
</dbReference>
<dbReference type="FunFam" id="2.130.10.10:FF:000580">
    <property type="entry name" value="Guanine nucleotide-binding protein subunit beta"/>
    <property type="match status" value="1"/>
</dbReference>
<evidence type="ECO:0000256" key="1">
    <source>
        <dbReference type="ARBA" id="ARBA00009768"/>
    </source>
</evidence>
<evidence type="ECO:0000256" key="2">
    <source>
        <dbReference type="ARBA" id="ARBA00022574"/>
    </source>
</evidence>
<dbReference type="GO" id="GO:0007165">
    <property type="term" value="P:signal transduction"/>
    <property type="evidence" value="ECO:0007669"/>
    <property type="project" value="UniProtKB-KW"/>
</dbReference>
<evidence type="ECO:0000256" key="3">
    <source>
        <dbReference type="ARBA" id="ARBA00022737"/>
    </source>
</evidence>
<dbReference type="PANTHER" id="PTHR19850">
    <property type="entry name" value="GUANINE NUCLEOTIDE-BINDING PROTEIN BETA G PROTEIN BETA"/>
    <property type="match status" value="1"/>
</dbReference>
<dbReference type="EMBL" id="JABFUD020000006">
    <property type="protein sequence ID" value="KAI5078542.1"/>
    <property type="molecule type" value="Genomic_DNA"/>
</dbReference>
<dbReference type="EMBL" id="JABFUD020000006">
    <property type="protein sequence ID" value="KAI5079094.1"/>
    <property type="molecule type" value="Genomic_DNA"/>
</dbReference>
<dbReference type="InterPro" id="IPR001680">
    <property type="entry name" value="WD40_rpt"/>
</dbReference>
<evidence type="ECO:0000313" key="9">
    <source>
        <dbReference type="Proteomes" id="UP000886520"/>
    </source>
</evidence>
<protein>
    <submittedName>
        <fullName evidence="7">Uncharacterized protein</fullName>
    </submittedName>
</protein>
<feature type="repeat" description="WD" evidence="5">
    <location>
        <begin position="332"/>
        <end position="372"/>
    </location>
</feature>
<keyword evidence="3" id="KW-0677">Repeat</keyword>
<reference evidence="7" key="1">
    <citation type="submission" date="2021-01" db="EMBL/GenBank/DDBJ databases">
        <title>Adiantum capillus-veneris genome.</title>
        <authorList>
            <person name="Fang Y."/>
            <person name="Liao Q."/>
        </authorList>
    </citation>
    <scope>NUCLEOTIDE SEQUENCE</scope>
    <source>
        <strain evidence="7">H3</strain>
        <tissue evidence="7">Leaf</tissue>
    </source>
</reference>
<comment type="caution">
    <text evidence="7">The sequence shown here is derived from an EMBL/GenBank/DDBJ whole genome shotgun (WGS) entry which is preliminary data.</text>
</comment>
<feature type="repeat" description="WD" evidence="5">
    <location>
        <begin position="61"/>
        <end position="102"/>
    </location>
</feature>
<dbReference type="InterPro" id="IPR016346">
    <property type="entry name" value="G-protein_beta_1-5"/>
</dbReference>
<feature type="repeat" description="WD" evidence="5">
    <location>
        <begin position="242"/>
        <end position="283"/>
    </location>
</feature>
<keyword evidence="2 5" id="KW-0853">WD repeat</keyword>
<feature type="repeat" description="WD" evidence="5">
    <location>
        <begin position="150"/>
        <end position="192"/>
    </location>
</feature>
<dbReference type="Proteomes" id="UP000886520">
    <property type="component" value="Chromosome 6"/>
</dbReference>
<dbReference type="InterPro" id="IPR036322">
    <property type="entry name" value="WD40_repeat_dom_sf"/>
</dbReference>
<dbReference type="SUPFAM" id="SSF50978">
    <property type="entry name" value="WD40 repeat-like"/>
    <property type="match status" value="1"/>
</dbReference>
<accession>A0A9D4V3A4</accession>
<evidence type="ECO:0000313" key="8">
    <source>
        <dbReference type="EMBL" id="KAI5079094.1"/>
    </source>
</evidence>